<accession>A0A6A6ITQ8</accession>
<keyword evidence="2" id="KW-1185">Reference proteome</keyword>
<evidence type="ECO:0000313" key="2">
    <source>
        <dbReference type="Proteomes" id="UP000800094"/>
    </source>
</evidence>
<proteinExistence type="predicted"/>
<reference evidence="1" key="1">
    <citation type="journal article" date="2020" name="Stud. Mycol.">
        <title>101 Dothideomycetes genomes: a test case for predicting lifestyles and emergence of pathogens.</title>
        <authorList>
            <person name="Haridas S."/>
            <person name="Albert R."/>
            <person name="Binder M."/>
            <person name="Bloem J."/>
            <person name="Labutti K."/>
            <person name="Salamov A."/>
            <person name="Andreopoulos B."/>
            <person name="Baker S."/>
            <person name="Barry K."/>
            <person name="Bills G."/>
            <person name="Bluhm B."/>
            <person name="Cannon C."/>
            <person name="Castanera R."/>
            <person name="Culley D."/>
            <person name="Daum C."/>
            <person name="Ezra D."/>
            <person name="Gonzalez J."/>
            <person name="Henrissat B."/>
            <person name="Kuo A."/>
            <person name="Liang C."/>
            <person name="Lipzen A."/>
            <person name="Lutzoni F."/>
            <person name="Magnuson J."/>
            <person name="Mondo S."/>
            <person name="Nolan M."/>
            <person name="Ohm R."/>
            <person name="Pangilinan J."/>
            <person name="Park H.-J."/>
            <person name="Ramirez L."/>
            <person name="Alfaro M."/>
            <person name="Sun H."/>
            <person name="Tritt A."/>
            <person name="Yoshinaga Y."/>
            <person name="Zwiers L.-H."/>
            <person name="Turgeon B."/>
            <person name="Goodwin S."/>
            <person name="Spatafora J."/>
            <person name="Crous P."/>
            <person name="Grigoriev I."/>
        </authorList>
    </citation>
    <scope>NUCLEOTIDE SEQUENCE</scope>
    <source>
        <strain evidence="1">CBS 122368</strain>
    </source>
</reference>
<evidence type="ECO:0000313" key="1">
    <source>
        <dbReference type="EMBL" id="KAF2253921.1"/>
    </source>
</evidence>
<protein>
    <submittedName>
        <fullName evidence="1">Uncharacterized protein</fullName>
    </submittedName>
</protein>
<dbReference type="GeneID" id="54574215"/>
<organism evidence="1 2">
    <name type="scientific">Trematosphaeria pertusa</name>
    <dbReference type="NCBI Taxonomy" id="390896"/>
    <lineage>
        <taxon>Eukaryota</taxon>
        <taxon>Fungi</taxon>
        <taxon>Dikarya</taxon>
        <taxon>Ascomycota</taxon>
        <taxon>Pezizomycotina</taxon>
        <taxon>Dothideomycetes</taxon>
        <taxon>Pleosporomycetidae</taxon>
        <taxon>Pleosporales</taxon>
        <taxon>Massarineae</taxon>
        <taxon>Trematosphaeriaceae</taxon>
        <taxon>Trematosphaeria</taxon>
    </lineage>
</organism>
<dbReference type="AlphaFoldDB" id="A0A6A6ITQ8"/>
<dbReference type="EMBL" id="ML987191">
    <property type="protein sequence ID" value="KAF2253921.1"/>
    <property type="molecule type" value="Genomic_DNA"/>
</dbReference>
<name>A0A6A6ITQ8_9PLEO</name>
<dbReference type="RefSeq" id="XP_033688925.1">
    <property type="nucleotide sequence ID" value="XM_033820885.1"/>
</dbReference>
<dbReference type="Proteomes" id="UP000800094">
    <property type="component" value="Unassembled WGS sequence"/>
</dbReference>
<sequence>MRRARGPTLRLHWTSIPRNGMLQDGIKFSCASIGHSRRDLIVEHLNEKPPHSRAWRSPRPLKLRAHITYLNTSSARDSSGRFVAHTELMSMDPNWVTSNHISGLAPAVTSCHQRSSISMAINGEYHAAFSRGKSPPGMRSRNISGCSGNTVRVQTRAPIVR</sequence>
<gene>
    <name evidence="1" type="ORF">BU26DRAFT_232009</name>
</gene>